<dbReference type="Proteomes" id="UP001341281">
    <property type="component" value="Chromosome 10"/>
</dbReference>
<organism evidence="2 3">
    <name type="scientific">Paspalum notatum var. saurae</name>
    <dbReference type="NCBI Taxonomy" id="547442"/>
    <lineage>
        <taxon>Eukaryota</taxon>
        <taxon>Viridiplantae</taxon>
        <taxon>Streptophyta</taxon>
        <taxon>Embryophyta</taxon>
        <taxon>Tracheophyta</taxon>
        <taxon>Spermatophyta</taxon>
        <taxon>Magnoliopsida</taxon>
        <taxon>Liliopsida</taxon>
        <taxon>Poales</taxon>
        <taxon>Poaceae</taxon>
        <taxon>PACMAD clade</taxon>
        <taxon>Panicoideae</taxon>
        <taxon>Andropogonodae</taxon>
        <taxon>Paspaleae</taxon>
        <taxon>Paspalinae</taxon>
        <taxon>Paspalum</taxon>
    </lineage>
</organism>
<evidence type="ECO:0000256" key="1">
    <source>
        <dbReference type="SAM" id="Phobius"/>
    </source>
</evidence>
<proteinExistence type="predicted"/>
<protein>
    <submittedName>
        <fullName evidence="2">Uncharacterized protein</fullName>
    </submittedName>
</protein>
<evidence type="ECO:0000313" key="2">
    <source>
        <dbReference type="EMBL" id="WVZ96901.1"/>
    </source>
</evidence>
<keyword evidence="3" id="KW-1185">Reference proteome</keyword>
<keyword evidence="1" id="KW-1133">Transmembrane helix</keyword>
<keyword evidence="1" id="KW-0812">Transmembrane</keyword>
<dbReference type="EMBL" id="CP144754">
    <property type="protein sequence ID" value="WVZ96901.1"/>
    <property type="molecule type" value="Genomic_DNA"/>
</dbReference>
<sequence>MSRTEFDAARPSPGGLVPTRHFVASLPGPPPFDDPATPVMDALIRLHRSLVGGEEDQPDDSILAGTEGLCSFSPPSSGETEPLRNPECSNDLFRDSGLHLSDPVFVVCLVQRIYAFVRRMLGGRTGADDLALNCHHAANSKLVKIHDKLLTLIAIICEICTLFWIIDNCSDF</sequence>
<feature type="transmembrane region" description="Helical" evidence="1">
    <location>
        <begin position="149"/>
        <end position="166"/>
    </location>
</feature>
<accession>A0AAQ3URI6</accession>
<gene>
    <name evidence="2" type="ORF">U9M48_042481</name>
</gene>
<keyword evidence="1" id="KW-0472">Membrane</keyword>
<evidence type="ECO:0000313" key="3">
    <source>
        <dbReference type="Proteomes" id="UP001341281"/>
    </source>
</evidence>
<name>A0AAQ3URI6_PASNO</name>
<reference evidence="2 3" key="1">
    <citation type="submission" date="2024-02" db="EMBL/GenBank/DDBJ databases">
        <title>High-quality chromosome-scale genome assembly of Pensacola bahiagrass (Paspalum notatum Flugge var. saurae).</title>
        <authorList>
            <person name="Vega J.M."/>
            <person name="Podio M."/>
            <person name="Orjuela J."/>
            <person name="Siena L.A."/>
            <person name="Pessino S.C."/>
            <person name="Combes M.C."/>
            <person name="Mariac C."/>
            <person name="Albertini E."/>
            <person name="Pupilli F."/>
            <person name="Ortiz J.P.A."/>
            <person name="Leblanc O."/>
        </authorList>
    </citation>
    <scope>NUCLEOTIDE SEQUENCE [LARGE SCALE GENOMIC DNA]</scope>
    <source>
        <strain evidence="2">R1</strain>
        <tissue evidence="2">Leaf</tissue>
    </source>
</reference>
<dbReference type="AlphaFoldDB" id="A0AAQ3URI6"/>